<dbReference type="InterPro" id="IPR018317">
    <property type="entry name" value="QueC"/>
</dbReference>
<dbReference type="SUPFAM" id="SSF52402">
    <property type="entry name" value="Adenine nucleotide alpha hydrolases-like"/>
    <property type="match status" value="1"/>
</dbReference>
<comment type="function">
    <text evidence="11">Catalyzes the ATP-dependent conversion of 7-carboxy-7-deazaguanine (CDG) to 7-cyano-7-deazaguanine (preQ(0)).</text>
</comment>
<proteinExistence type="inferred from homology"/>
<comment type="pathway">
    <text evidence="1 11">Purine metabolism; 7-cyano-7-deazaguanine biosynthesis.</text>
</comment>
<dbReference type="GO" id="GO:0008616">
    <property type="term" value="P:tRNA queuosine(34) biosynthetic process"/>
    <property type="evidence" value="ECO:0007669"/>
    <property type="project" value="UniProtKB-UniRule"/>
</dbReference>
<dbReference type="Gene3D" id="3.40.50.620">
    <property type="entry name" value="HUPs"/>
    <property type="match status" value="1"/>
</dbReference>
<feature type="binding site" evidence="11">
    <location>
        <position position="208"/>
    </location>
    <ligand>
        <name>Zn(2+)</name>
        <dbReference type="ChEBI" id="CHEBI:29105"/>
    </ligand>
</feature>
<evidence type="ECO:0000256" key="7">
    <source>
        <dbReference type="ARBA" id="ARBA00022840"/>
    </source>
</evidence>
<evidence type="ECO:0000256" key="4">
    <source>
        <dbReference type="ARBA" id="ARBA00022741"/>
    </source>
</evidence>
<evidence type="ECO:0000256" key="5">
    <source>
        <dbReference type="ARBA" id="ARBA00022785"/>
    </source>
</evidence>
<evidence type="ECO:0000256" key="10">
    <source>
        <dbReference type="ARBA" id="ARBA00047890"/>
    </source>
</evidence>
<keyword evidence="4 11" id="KW-0547">Nucleotide-binding</keyword>
<dbReference type="PIRSF" id="PIRSF006293">
    <property type="entry name" value="ExsB"/>
    <property type="match status" value="1"/>
</dbReference>
<evidence type="ECO:0000256" key="9">
    <source>
        <dbReference type="ARBA" id="ARBA00039149"/>
    </source>
</evidence>
<dbReference type="HAMAP" id="MF_01633">
    <property type="entry name" value="QueC"/>
    <property type="match status" value="1"/>
</dbReference>
<comment type="caution">
    <text evidence="12">The sequence shown here is derived from an EMBL/GenBank/DDBJ whole genome shotgun (WGS) entry which is preliminary data.</text>
</comment>
<keyword evidence="5 11" id="KW-0671">Queuosine biosynthesis</keyword>
<dbReference type="EMBL" id="QFPJ01000026">
    <property type="protein sequence ID" value="PZQ21624.1"/>
    <property type="molecule type" value="Genomic_DNA"/>
</dbReference>
<dbReference type="PANTHER" id="PTHR42914">
    <property type="entry name" value="7-CYANO-7-DEAZAGUANINE SYNTHASE"/>
    <property type="match status" value="1"/>
</dbReference>
<keyword evidence="3 11" id="KW-0479">Metal-binding</keyword>
<evidence type="ECO:0000256" key="1">
    <source>
        <dbReference type="ARBA" id="ARBA00005061"/>
    </source>
</evidence>
<feature type="binding site" evidence="11">
    <location>
        <position position="205"/>
    </location>
    <ligand>
        <name>Zn(2+)</name>
        <dbReference type="ChEBI" id="CHEBI:29105"/>
    </ligand>
</feature>
<dbReference type="PANTHER" id="PTHR42914:SF1">
    <property type="entry name" value="7-CYANO-7-DEAZAGUANINE SYNTHASE"/>
    <property type="match status" value="1"/>
</dbReference>
<feature type="binding site" evidence="11">
    <location>
        <position position="192"/>
    </location>
    <ligand>
        <name>Zn(2+)</name>
        <dbReference type="ChEBI" id="CHEBI:29105"/>
    </ligand>
</feature>
<keyword evidence="7 11" id="KW-0067">ATP-binding</keyword>
<evidence type="ECO:0000256" key="3">
    <source>
        <dbReference type="ARBA" id="ARBA00022723"/>
    </source>
</evidence>
<evidence type="ECO:0000256" key="8">
    <source>
        <dbReference type="ARBA" id="ARBA00037993"/>
    </source>
</evidence>
<dbReference type="CDD" id="cd01995">
    <property type="entry name" value="QueC-like"/>
    <property type="match status" value="1"/>
</dbReference>
<keyword evidence="2 11" id="KW-0436">Ligase</keyword>
<evidence type="ECO:0000313" key="12">
    <source>
        <dbReference type="EMBL" id="PZQ21624.1"/>
    </source>
</evidence>
<dbReference type="Proteomes" id="UP000248597">
    <property type="component" value="Unassembled WGS sequence"/>
</dbReference>
<comment type="similarity">
    <text evidence="8 11">Belongs to the QueC family.</text>
</comment>
<organism evidence="12 13">
    <name type="scientific">Sphingopyxis macrogoltabida</name>
    <name type="common">Sphingomonas macrogoltabidus</name>
    <dbReference type="NCBI Taxonomy" id="33050"/>
    <lineage>
        <taxon>Bacteria</taxon>
        <taxon>Pseudomonadati</taxon>
        <taxon>Pseudomonadota</taxon>
        <taxon>Alphaproteobacteria</taxon>
        <taxon>Sphingomonadales</taxon>
        <taxon>Sphingomonadaceae</taxon>
        <taxon>Sphingopyxis</taxon>
    </lineage>
</organism>
<accession>A0A2W5L019</accession>
<name>A0A2W5L019_SPHMC</name>
<dbReference type="GO" id="GO:0008270">
    <property type="term" value="F:zinc ion binding"/>
    <property type="evidence" value="ECO:0007669"/>
    <property type="project" value="UniProtKB-UniRule"/>
</dbReference>
<comment type="catalytic activity">
    <reaction evidence="10 11">
        <text>7-carboxy-7-carbaguanine + NH4(+) + 2 ATP = 7-cyano-7-carbaguanine + 2 AMP + 2 diphosphate + 2 H(+)</text>
        <dbReference type="Rhea" id="RHEA:27982"/>
        <dbReference type="ChEBI" id="CHEBI:15378"/>
        <dbReference type="ChEBI" id="CHEBI:28938"/>
        <dbReference type="ChEBI" id="CHEBI:30616"/>
        <dbReference type="ChEBI" id="CHEBI:33019"/>
        <dbReference type="ChEBI" id="CHEBI:45075"/>
        <dbReference type="ChEBI" id="CHEBI:61036"/>
        <dbReference type="ChEBI" id="CHEBI:456215"/>
        <dbReference type="EC" id="6.3.4.20"/>
    </reaction>
</comment>
<dbReference type="UniPathway" id="UPA00391"/>
<protein>
    <recommendedName>
        <fullName evidence="9 11">7-cyano-7-deazaguanine synthase</fullName>
        <ecNumber evidence="9 11">6.3.4.20</ecNumber>
    </recommendedName>
    <alternativeName>
        <fullName evidence="11">7-cyano-7-carbaguanine synthase</fullName>
    </alternativeName>
    <alternativeName>
        <fullName evidence="11">PreQ(0) synthase</fullName>
    </alternativeName>
    <alternativeName>
        <fullName evidence="11">Queuosine biosynthesis protein QueC</fullName>
    </alternativeName>
</protein>
<sequence length="230" mass="24191">MQDLAGKTLIVLLSGGLDSMVCAGLASEAGARIVALTIDYNQRHRVELESAARIAAAVGAAEHIVLPLDLRRFGGSALTADIDVPKEGVGADIPVTYVPARNLIFLSLTLGLAEARQAQDIVIGVNALDYSGYPDCRPEFIAGFQDLARLATRDGDKGVAFRIHAPLQQMSKADIAAEAARLGMDAGMSWSCYDPAPGGLHCGYCDSCRLRAKGFADAGLTDPTRYAAKA</sequence>
<evidence type="ECO:0000313" key="13">
    <source>
        <dbReference type="Proteomes" id="UP000248597"/>
    </source>
</evidence>
<evidence type="ECO:0000256" key="11">
    <source>
        <dbReference type="HAMAP-Rule" id="MF_01633"/>
    </source>
</evidence>
<gene>
    <name evidence="11 12" type="primary">queC</name>
    <name evidence="12" type="ORF">DI569_11345</name>
</gene>
<comment type="cofactor">
    <cofactor evidence="11">
        <name>Zn(2+)</name>
        <dbReference type="ChEBI" id="CHEBI:29105"/>
    </cofactor>
    <text evidence="11">Binds 1 zinc ion per subunit.</text>
</comment>
<dbReference type="InterPro" id="IPR014729">
    <property type="entry name" value="Rossmann-like_a/b/a_fold"/>
</dbReference>
<evidence type="ECO:0000256" key="2">
    <source>
        <dbReference type="ARBA" id="ARBA00022598"/>
    </source>
</evidence>
<feature type="binding site" evidence="11">
    <location>
        <position position="202"/>
    </location>
    <ligand>
        <name>Zn(2+)</name>
        <dbReference type="ChEBI" id="CHEBI:29105"/>
    </ligand>
</feature>
<feature type="binding site" evidence="11">
    <location>
        <begin position="13"/>
        <end position="23"/>
    </location>
    <ligand>
        <name>ATP</name>
        <dbReference type="ChEBI" id="CHEBI:30616"/>
    </ligand>
</feature>
<dbReference type="NCBIfam" id="TIGR00364">
    <property type="entry name" value="7-cyano-7-deazaguanine synthase QueC"/>
    <property type="match status" value="1"/>
</dbReference>
<reference evidence="12 13" key="1">
    <citation type="submission" date="2017-08" db="EMBL/GenBank/DDBJ databases">
        <title>Infants hospitalized years apart are colonized by the same room-sourced microbial strains.</title>
        <authorList>
            <person name="Brooks B."/>
            <person name="Olm M.R."/>
            <person name="Firek B.A."/>
            <person name="Baker R."/>
            <person name="Thomas B.C."/>
            <person name="Morowitz M.J."/>
            <person name="Banfield J.F."/>
        </authorList>
    </citation>
    <scope>NUCLEOTIDE SEQUENCE [LARGE SCALE GENOMIC DNA]</scope>
    <source>
        <strain evidence="12">S2_005_003_R2_47</strain>
    </source>
</reference>
<dbReference type="GO" id="GO:0005524">
    <property type="term" value="F:ATP binding"/>
    <property type="evidence" value="ECO:0007669"/>
    <property type="project" value="UniProtKB-UniRule"/>
</dbReference>
<dbReference type="Pfam" id="PF06508">
    <property type="entry name" value="QueC"/>
    <property type="match status" value="1"/>
</dbReference>
<dbReference type="AlphaFoldDB" id="A0A2W5L019"/>
<dbReference type="EC" id="6.3.4.20" evidence="9 11"/>
<keyword evidence="6 11" id="KW-0862">Zinc</keyword>
<dbReference type="GO" id="GO:0016879">
    <property type="term" value="F:ligase activity, forming carbon-nitrogen bonds"/>
    <property type="evidence" value="ECO:0007669"/>
    <property type="project" value="UniProtKB-UniRule"/>
</dbReference>
<evidence type="ECO:0000256" key="6">
    <source>
        <dbReference type="ARBA" id="ARBA00022833"/>
    </source>
</evidence>